<proteinExistence type="predicted"/>
<dbReference type="SUPFAM" id="SSF54523">
    <property type="entry name" value="Pili subunits"/>
    <property type="match status" value="1"/>
</dbReference>
<evidence type="ECO:0000259" key="2">
    <source>
        <dbReference type="Pfam" id="PF07596"/>
    </source>
</evidence>
<dbReference type="Pfam" id="PF07963">
    <property type="entry name" value="N_methyl"/>
    <property type="match status" value="1"/>
</dbReference>
<reference evidence="3 4" key="1">
    <citation type="submission" date="2019-02" db="EMBL/GenBank/DDBJ databases">
        <title>Deep-cultivation of Planctomycetes and their phenomic and genomic characterization uncovers novel biology.</title>
        <authorList>
            <person name="Wiegand S."/>
            <person name="Jogler M."/>
            <person name="Boedeker C."/>
            <person name="Pinto D."/>
            <person name="Vollmers J."/>
            <person name="Rivas-Marin E."/>
            <person name="Kohn T."/>
            <person name="Peeters S.H."/>
            <person name="Heuer A."/>
            <person name="Rast P."/>
            <person name="Oberbeckmann S."/>
            <person name="Bunk B."/>
            <person name="Jeske O."/>
            <person name="Meyerdierks A."/>
            <person name="Storesund J.E."/>
            <person name="Kallscheuer N."/>
            <person name="Luecker S."/>
            <person name="Lage O.M."/>
            <person name="Pohl T."/>
            <person name="Merkel B.J."/>
            <person name="Hornburger P."/>
            <person name="Mueller R.-W."/>
            <person name="Bruemmer F."/>
            <person name="Labrenz M."/>
            <person name="Spormann A.M."/>
            <person name="Op den Camp H."/>
            <person name="Overmann J."/>
            <person name="Amann R."/>
            <person name="Jetten M.S.M."/>
            <person name="Mascher T."/>
            <person name="Medema M.H."/>
            <person name="Devos D.P."/>
            <person name="Kaster A.-K."/>
            <person name="Ovreas L."/>
            <person name="Rohde M."/>
            <person name="Galperin M.Y."/>
            <person name="Jogler C."/>
        </authorList>
    </citation>
    <scope>NUCLEOTIDE SEQUENCE [LARGE SCALE GENOMIC DNA]</scope>
    <source>
        <strain evidence="3 4">Pan265</strain>
    </source>
</reference>
<dbReference type="PROSITE" id="PS00409">
    <property type="entry name" value="PROKAR_NTER_METHYL"/>
    <property type="match status" value="1"/>
</dbReference>
<dbReference type="EMBL" id="CP036280">
    <property type="protein sequence ID" value="QDU70945.1"/>
    <property type="molecule type" value="Genomic_DNA"/>
</dbReference>
<keyword evidence="1" id="KW-0812">Transmembrane</keyword>
<keyword evidence="1" id="KW-0472">Membrane</keyword>
<name>A0A518BVD7_9BACT</name>
<dbReference type="KEGG" id="mcad:Pan265_07890"/>
<dbReference type="AlphaFoldDB" id="A0A518BVD7"/>
<feature type="transmembrane region" description="Helical" evidence="1">
    <location>
        <begin position="16"/>
        <end position="37"/>
    </location>
</feature>
<accession>A0A518BVD7</accession>
<organism evidence="3 4">
    <name type="scientific">Mucisphaera calidilacus</name>
    <dbReference type="NCBI Taxonomy" id="2527982"/>
    <lineage>
        <taxon>Bacteria</taxon>
        <taxon>Pseudomonadati</taxon>
        <taxon>Planctomycetota</taxon>
        <taxon>Phycisphaerae</taxon>
        <taxon>Phycisphaerales</taxon>
        <taxon>Phycisphaeraceae</taxon>
        <taxon>Mucisphaera</taxon>
    </lineage>
</organism>
<keyword evidence="4" id="KW-1185">Reference proteome</keyword>
<dbReference type="Proteomes" id="UP000320386">
    <property type="component" value="Chromosome"/>
</dbReference>
<dbReference type="OrthoDB" id="284044at2"/>
<evidence type="ECO:0000313" key="4">
    <source>
        <dbReference type="Proteomes" id="UP000320386"/>
    </source>
</evidence>
<dbReference type="InterPro" id="IPR012902">
    <property type="entry name" value="N_methyl_site"/>
</dbReference>
<protein>
    <recommendedName>
        <fullName evidence="2">DUF1559 domain-containing protein</fullName>
    </recommendedName>
</protein>
<dbReference type="InterPro" id="IPR045584">
    <property type="entry name" value="Pilin-like"/>
</dbReference>
<sequence length="339" mass="36533">MIATALTTKKYHGFTLIELLVVISIIALLIGILLPALGAARRVARNASCLSNGRQMNVAANVFALDHRDTFPVTTEDQWIQAEFPGDPRFAYRSDQAGGKKLKDFASALIPYLGGGENDTFWDQGDSSQFRQNNPEVFKCPSDPSLDTDNPGYLTMLNTTSGSGIPDGFLPLSYGVNIDVCSLDTPSGNFIFASTTINPYAGESISDAKPVGGNQGKVTKPSQTMLYADLGNRPSDEDTNVQPAQGGAWHLRSDTLFITSNNHSVVDDLSLRGTLAGHFADYRLRMKLPVAGQDEGTRLSGIDGRHGDSMNTFFVDGHAESVNPKGADKVFITPLSIRN</sequence>
<dbReference type="Gene3D" id="3.30.700.10">
    <property type="entry name" value="Glycoprotein, Type 4 Pilin"/>
    <property type="match status" value="1"/>
</dbReference>
<evidence type="ECO:0000313" key="3">
    <source>
        <dbReference type="EMBL" id="QDU70945.1"/>
    </source>
</evidence>
<keyword evidence="1" id="KW-1133">Transmembrane helix</keyword>
<evidence type="ECO:0000256" key="1">
    <source>
        <dbReference type="SAM" id="Phobius"/>
    </source>
</evidence>
<dbReference type="RefSeq" id="WP_145445083.1">
    <property type="nucleotide sequence ID" value="NZ_CP036280.1"/>
</dbReference>
<feature type="domain" description="DUF1559" evidence="2">
    <location>
        <begin position="39"/>
        <end position="320"/>
    </location>
</feature>
<dbReference type="PANTHER" id="PTHR30093">
    <property type="entry name" value="GENERAL SECRETION PATHWAY PROTEIN G"/>
    <property type="match status" value="1"/>
</dbReference>
<dbReference type="InterPro" id="IPR011453">
    <property type="entry name" value="DUF1559"/>
</dbReference>
<gene>
    <name evidence="3" type="ORF">Pan265_07890</name>
</gene>
<dbReference type="NCBIfam" id="TIGR02532">
    <property type="entry name" value="IV_pilin_GFxxxE"/>
    <property type="match status" value="1"/>
</dbReference>
<dbReference type="Pfam" id="PF07596">
    <property type="entry name" value="SBP_bac_10"/>
    <property type="match status" value="1"/>
</dbReference>